<reference evidence="2" key="1">
    <citation type="journal article" date="2022" name="Front. Microbiol.">
        <title>New perspectives on an old grouping: The genomic and phenotypic variability of Oxalobacter formigenes and the implications for calcium oxalate stone prevention.</title>
        <authorList>
            <person name="Chmiel J.A."/>
            <person name="Carr C."/>
            <person name="Stuivenberg G.A."/>
            <person name="Venema R."/>
            <person name="Chanyi R.M."/>
            <person name="Al K.F."/>
            <person name="Giguere D."/>
            <person name="Say H."/>
            <person name="Akouris P.P."/>
            <person name="Dominguez Romero S.A."/>
            <person name="Kwong A."/>
            <person name="Tai V."/>
            <person name="Koval S.F."/>
            <person name="Razvi H."/>
            <person name="Bjazevic J."/>
            <person name="Burton J.P."/>
        </authorList>
    </citation>
    <scope>NUCLEOTIDE SEQUENCE</scope>
    <source>
        <strain evidence="2">WoOx3</strain>
    </source>
</reference>
<dbReference type="EMBL" id="CP098242">
    <property type="protein sequence ID" value="WAW10318.1"/>
    <property type="molecule type" value="Genomic_DNA"/>
</dbReference>
<evidence type="ECO:0000256" key="1">
    <source>
        <dbReference type="SAM" id="MobiDB-lite"/>
    </source>
</evidence>
<evidence type="ECO:0000313" key="2">
    <source>
        <dbReference type="EMBL" id="WAW10318.1"/>
    </source>
</evidence>
<evidence type="ECO:0000313" key="3">
    <source>
        <dbReference type="Proteomes" id="UP001156215"/>
    </source>
</evidence>
<gene>
    <name evidence="2" type="ORF">NB640_01230</name>
</gene>
<sequence length="169" mass="18933">MKNEPVMQTRIVGVFESRDHADNVADLLTQKGIPRDQITLSHVGEHRDIPGQVPVQESVFDELNHFFHSLFDDADEEKIREAYARATKTGNVVVSVDTRDGDQAKKISDFMSDIYRSKGREKPSEKSPEKTPAPRDAEQKHLDAATSGIPESLVFTNIFDKVEDEAGKP</sequence>
<organism evidence="2 3">
    <name type="scientific">Oxalobacter vibrioformis</name>
    <dbReference type="NCBI Taxonomy" id="933080"/>
    <lineage>
        <taxon>Bacteria</taxon>
        <taxon>Pseudomonadati</taxon>
        <taxon>Pseudomonadota</taxon>
        <taxon>Betaproteobacteria</taxon>
        <taxon>Burkholderiales</taxon>
        <taxon>Oxalobacteraceae</taxon>
        <taxon>Oxalobacter</taxon>
    </lineage>
</organism>
<feature type="region of interest" description="Disordered" evidence="1">
    <location>
        <begin position="114"/>
        <end position="149"/>
    </location>
</feature>
<dbReference type="RefSeq" id="WP_269309328.1">
    <property type="nucleotide sequence ID" value="NZ_CP098242.1"/>
</dbReference>
<dbReference type="AlphaFoldDB" id="A0A9E9P3R5"/>
<proteinExistence type="predicted"/>
<dbReference type="KEGG" id="ovb:NB640_01230"/>
<protein>
    <submittedName>
        <fullName evidence="2">Uncharacterized protein</fullName>
    </submittedName>
</protein>
<name>A0A9E9P3R5_9BURK</name>
<dbReference type="Proteomes" id="UP001156215">
    <property type="component" value="Chromosome"/>
</dbReference>
<accession>A0A9E9P3R5</accession>
<keyword evidence="3" id="KW-1185">Reference proteome</keyword>
<feature type="compositionally biased region" description="Basic and acidic residues" evidence="1">
    <location>
        <begin position="115"/>
        <end position="143"/>
    </location>
</feature>